<dbReference type="AlphaFoldDB" id="A0AAW1VTX9"/>
<reference evidence="2 3" key="1">
    <citation type="journal article" date="2023" name="G3 (Bethesda)">
        <title>A chromosome-length genome assembly and annotation of blackberry (Rubus argutus, cv. 'Hillquist').</title>
        <authorList>
            <person name="Bruna T."/>
            <person name="Aryal R."/>
            <person name="Dudchenko O."/>
            <person name="Sargent D.J."/>
            <person name="Mead D."/>
            <person name="Buti M."/>
            <person name="Cavallini A."/>
            <person name="Hytonen T."/>
            <person name="Andres J."/>
            <person name="Pham M."/>
            <person name="Weisz D."/>
            <person name="Mascagni F."/>
            <person name="Usai G."/>
            <person name="Natali L."/>
            <person name="Bassil N."/>
            <person name="Fernandez G.E."/>
            <person name="Lomsadze A."/>
            <person name="Armour M."/>
            <person name="Olukolu B."/>
            <person name="Poorten T."/>
            <person name="Britton C."/>
            <person name="Davik J."/>
            <person name="Ashrafi H."/>
            <person name="Aiden E.L."/>
            <person name="Borodovsky M."/>
            <person name="Worthington M."/>
        </authorList>
    </citation>
    <scope>NUCLEOTIDE SEQUENCE [LARGE SCALE GENOMIC DNA]</scope>
    <source>
        <strain evidence="2">PI 553951</strain>
    </source>
</reference>
<dbReference type="Proteomes" id="UP001457282">
    <property type="component" value="Unassembled WGS sequence"/>
</dbReference>
<gene>
    <name evidence="2" type="ORF">M0R45_035706</name>
</gene>
<feature type="compositionally biased region" description="Polar residues" evidence="1">
    <location>
        <begin position="60"/>
        <end position="74"/>
    </location>
</feature>
<evidence type="ECO:0000256" key="1">
    <source>
        <dbReference type="SAM" id="MobiDB-lite"/>
    </source>
</evidence>
<organism evidence="2 3">
    <name type="scientific">Rubus argutus</name>
    <name type="common">Southern blackberry</name>
    <dbReference type="NCBI Taxonomy" id="59490"/>
    <lineage>
        <taxon>Eukaryota</taxon>
        <taxon>Viridiplantae</taxon>
        <taxon>Streptophyta</taxon>
        <taxon>Embryophyta</taxon>
        <taxon>Tracheophyta</taxon>
        <taxon>Spermatophyta</taxon>
        <taxon>Magnoliopsida</taxon>
        <taxon>eudicotyledons</taxon>
        <taxon>Gunneridae</taxon>
        <taxon>Pentapetalae</taxon>
        <taxon>rosids</taxon>
        <taxon>fabids</taxon>
        <taxon>Rosales</taxon>
        <taxon>Rosaceae</taxon>
        <taxon>Rosoideae</taxon>
        <taxon>Rosoideae incertae sedis</taxon>
        <taxon>Rubus</taxon>
    </lineage>
</organism>
<feature type="region of interest" description="Disordered" evidence="1">
    <location>
        <begin position="23"/>
        <end position="148"/>
    </location>
</feature>
<evidence type="ECO:0000313" key="2">
    <source>
        <dbReference type="EMBL" id="KAK9911818.1"/>
    </source>
</evidence>
<protein>
    <submittedName>
        <fullName evidence="2">Uncharacterized protein</fullName>
    </submittedName>
</protein>
<evidence type="ECO:0000313" key="3">
    <source>
        <dbReference type="Proteomes" id="UP001457282"/>
    </source>
</evidence>
<name>A0AAW1VTX9_RUBAR</name>
<feature type="compositionally biased region" description="Basic residues" evidence="1">
    <location>
        <begin position="95"/>
        <end position="116"/>
    </location>
</feature>
<keyword evidence="3" id="KW-1185">Reference proteome</keyword>
<accession>A0AAW1VTX9</accession>
<comment type="caution">
    <text evidence="2">The sequence shown here is derived from an EMBL/GenBank/DDBJ whole genome shotgun (WGS) entry which is preliminary data.</text>
</comment>
<proteinExistence type="predicted"/>
<dbReference type="EMBL" id="JBEDUW010000007">
    <property type="protein sequence ID" value="KAK9911818.1"/>
    <property type="molecule type" value="Genomic_DNA"/>
</dbReference>
<sequence>MKDGSQLRMMPMQLKWSYSRNNTSSLAEDVDTDGFDANEGVGTEFGNDIEFVNEDGKGSSAINGANQQSQSTFAGLSDVKGKKNKKQVRQSTVPKKNRKKPKATRYNTRKKGNKKYKAVENSDDSDEGSDFYVDSDYDLQQDDDDYSQFEENVANPRVVEEFNDMGFRGKCSDDGGDL</sequence>
<feature type="compositionally biased region" description="Acidic residues" evidence="1">
    <location>
        <begin position="121"/>
        <end position="148"/>
    </location>
</feature>